<evidence type="ECO:0000256" key="2">
    <source>
        <dbReference type="ARBA" id="ARBA00007935"/>
    </source>
</evidence>
<evidence type="ECO:0000256" key="3">
    <source>
        <dbReference type="ARBA" id="ARBA00022448"/>
    </source>
</evidence>
<feature type="transmembrane region" description="Helical" evidence="8">
    <location>
        <begin position="6"/>
        <end position="28"/>
    </location>
</feature>
<keyword evidence="5 8" id="KW-0812">Transmembrane</keyword>
<feature type="transmembrane region" description="Helical" evidence="8">
    <location>
        <begin position="120"/>
        <end position="142"/>
    </location>
</feature>
<evidence type="ECO:0000256" key="4">
    <source>
        <dbReference type="ARBA" id="ARBA00022475"/>
    </source>
</evidence>
<comment type="similarity">
    <text evidence="2">Belongs to the binding-protein-dependent transport system permease family. FecCD subfamily.</text>
</comment>
<dbReference type="CDD" id="cd06550">
    <property type="entry name" value="TM_ABC_iron-siderophores_like"/>
    <property type="match status" value="1"/>
</dbReference>
<dbReference type="Gene3D" id="1.10.3470.10">
    <property type="entry name" value="ABC transporter involved in vitamin B12 uptake, BtuC"/>
    <property type="match status" value="1"/>
</dbReference>
<evidence type="ECO:0000313" key="10">
    <source>
        <dbReference type="Proteomes" id="UP000199006"/>
    </source>
</evidence>
<dbReference type="Pfam" id="PF01032">
    <property type="entry name" value="FecCD"/>
    <property type="match status" value="1"/>
</dbReference>
<dbReference type="OrthoDB" id="9792889at2"/>
<keyword evidence="4" id="KW-1003">Cell membrane</keyword>
<evidence type="ECO:0000256" key="6">
    <source>
        <dbReference type="ARBA" id="ARBA00022989"/>
    </source>
</evidence>
<evidence type="ECO:0000256" key="7">
    <source>
        <dbReference type="ARBA" id="ARBA00023136"/>
    </source>
</evidence>
<evidence type="ECO:0000256" key="8">
    <source>
        <dbReference type="SAM" id="Phobius"/>
    </source>
</evidence>
<dbReference type="SUPFAM" id="SSF81345">
    <property type="entry name" value="ABC transporter involved in vitamin B12 uptake, BtuC"/>
    <property type="match status" value="1"/>
</dbReference>
<keyword evidence="7 8" id="KW-0472">Membrane</keyword>
<dbReference type="GO" id="GO:0022857">
    <property type="term" value="F:transmembrane transporter activity"/>
    <property type="evidence" value="ECO:0007669"/>
    <property type="project" value="InterPro"/>
</dbReference>
<dbReference type="GO" id="GO:0005886">
    <property type="term" value="C:plasma membrane"/>
    <property type="evidence" value="ECO:0007669"/>
    <property type="project" value="UniProtKB-SubCell"/>
</dbReference>
<gene>
    <name evidence="9" type="ORF">SAMN02983006_02111</name>
</gene>
<evidence type="ECO:0000256" key="5">
    <source>
        <dbReference type="ARBA" id="ARBA00022692"/>
    </source>
</evidence>
<dbReference type="PANTHER" id="PTHR30472:SF25">
    <property type="entry name" value="ABC TRANSPORTER PERMEASE PROTEIN MJ0876-RELATED"/>
    <property type="match status" value="1"/>
</dbReference>
<keyword evidence="10" id="KW-1185">Reference proteome</keyword>
<evidence type="ECO:0000313" key="9">
    <source>
        <dbReference type="EMBL" id="SFL81913.1"/>
    </source>
</evidence>
<dbReference type="STRING" id="29563.SAMN02983006_02111"/>
<dbReference type="PANTHER" id="PTHR30472">
    <property type="entry name" value="FERRIC ENTEROBACTIN TRANSPORT SYSTEM PERMEASE PROTEIN"/>
    <property type="match status" value="1"/>
</dbReference>
<sequence>MQRNKNIYFVYLMIIIILLLLFFTALFIGSSYINPLKIVQYLLFNKQLPKANLIILTEIRLPRILLAIMVGAGLALAGTVFQGVIANPMVDPYIVGISAGAGTGVMLALFLGIPLVFSHLNLLPIFAFAGALLTVFIVYQLALVGNKLPVLTFLLSGVALSFILNSIMSFLMVLRTENLQQLVFWLMGSLAASSWSEVKMILPYFMLASLLIFYYGKDLNLILLGEENAAHLGLEVEKSKLIFLTAASLLTASVVSVSGSIGFIGLVVPHIARLMIGPDHRKLLPLSALLGAAFLLFADTIARTLMAPLELPVGIITALAGGPYFIYLLRKKSKNIW</sequence>
<feature type="transmembrane region" description="Helical" evidence="8">
    <location>
        <begin position="92"/>
        <end position="113"/>
    </location>
</feature>
<comment type="subcellular location">
    <subcellularLocation>
        <location evidence="1">Cell membrane</location>
        <topology evidence="1">Multi-pass membrane protein</topology>
    </subcellularLocation>
</comment>
<dbReference type="RefSeq" id="WP_089862168.1">
    <property type="nucleotide sequence ID" value="NZ_FOTI01000033.1"/>
</dbReference>
<keyword evidence="3" id="KW-0813">Transport</keyword>
<evidence type="ECO:0000256" key="1">
    <source>
        <dbReference type="ARBA" id="ARBA00004651"/>
    </source>
</evidence>
<dbReference type="InterPro" id="IPR037294">
    <property type="entry name" value="ABC_BtuC-like"/>
</dbReference>
<feature type="transmembrane region" description="Helical" evidence="8">
    <location>
        <begin position="311"/>
        <end position="329"/>
    </location>
</feature>
<accession>A0A1I4KTG9</accession>
<reference evidence="9 10" key="1">
    <citation type="submission" date="2016-10" db="EMBL/GenBank/DDBJ databases">
        <authorList>
            <person name="de Groot N.N."/>
        </authorList>
    </citation>
    <scope>NUCLEOTIDE SEQUENCE [LARGE SCALE GENOMIC DNA]</scope>
    <source>
        <strain evidence="9 10">ATCC 51327</strain>
    </source>
</reference>
<feature type="transmembrane region" description="Helical" evidence="8">
    <location>
        <begin position="241"/>
        <end position="271"/>
    </location>
</feature>
<organism evidence="9 10">
    <name type="scientific">Halanaerobium salsuginis</name>
    <dbReference type="NCBI Taxonomy" id="29563"/>
    <lineage>
        <taxon>Bacteria</taxon>
        <taxon>Bacillati</taxon>
        <taxon>Bacillota</taxon>
        <taxon>Clostridia</taxon>
        <taxon>Halanaerobiales</taxon>
        <taxon>Halanaerobiaceae</taxon>
        <taxon>Halanaerobium</taxon>
    </lineage>
</organism>
<feature type="transmembrane region" description="Helical" evidence="8">
    <location>
        <begin position="148"/>
        <end position="174"/>
    </location>
</feature>
<proteinExistence type="inferred from homology"/>
<dbReference type="GO" id="GO:0033214">
    <property type="term" value="P:siderophore-iron import into cell"/>
    <property type="evidence" value="ECO:0007669"/>
    <property type="project" value="TreeGrafter"/>
</dbReference>
<dbReference type="EMBL" id="FOTI01000033">
    <property type="protein sequence ID" value="SFL81913.1"/>
    <property type="molecule type" value="Genomic_DNA"/>
</dbReference>
<keyword evidence="6 8" id="KW-1133">Transmembrane helix</keyword>
<dbReference type="InterPro" id="IPR000522">
    <property type="entry name" value="ABC_transptr_permease_BtuC"/>
</dbReference>
<dbReference type="AlphaFoldDB" id="A0A1I4KTG9"/>
<feature type="transmembrane region" description="Helical" evidence="8">
    <location>
        <begin position="283"/>
        <end position="305"/>
    </location>
</feature>
<name>A0A1I4KTG9_9FIRM</name>
<dbReference type="Proteomes" id="UP000199006">
    <property type="component" value="Unassembled WGS sequence"/>
</dbReference>
<dbReference type="FunFam" id="1.10.3470.10:FF:000001">
    <property type="entry name" value="Vitamin B12 ABC transporter permease BtuC"/>
    <property type="match status" value="1"/>
</dbReference>
<protein>
    <submittedName>
        <fullName evidence="9">Iron complex transport system permease protein</fullName>
    </submittedName>
</protein>
<feature type="transmembrane region" description="Helical" evidence="8">
    <location>
        <begin position="64"/>
        <end position="86"/>
    </location>
</feature>